<evidence type="ECO:0000313" key="1">
    <source>
        <dbReference type="EMBL" id="AUD01362.1"/>
    </source>
</evidence>
<dbReference type="KEGG" id="spir:CWM47_05780"/>
<dbReference type="Proteomes" id="UP000232883">
    <property type="component" value="Chromosome"/>
</dbReference>
<sequence>MKGQIDFRIDSIRDIEFFLHASDTINLAQLGIQVEGKDMVAYGDSKTVTLTTEVKYVQNYETENAELVLRYLNEMTFYIDNFDENFRLENGKYIFDRDLARFLLDIITPTIRGILFTKTAGTGLAKCYLPVIPADQIIDGASETI</sequence>
<dbReference type="RefSeq" id="WP_100987055.1">
    <property type="nucleotide sequence ID" value="NZ_CP025096.1"/>
</dbReference>
<reference evidence="1 2" key="1">
    <citation type="submission" date="2017-11" db="EMBL/GenBank/DDBJ databases">
        <title>Taxonomic description and genome sequences of Spirosoma HA7 sp. nov., isolated from pollen microhabitat of Corylus avellana.</title>
        <authorList>
            <person name="Ambika Manirajan B."/>
            <person name="Suarez C."/>
            <person name="Ratering S."/>
            <person name="Geissler-Plaum R."/>
            <person name="Cardinale M."/>
            <person name="Sylvia S."/>
        </authorList>
    </citation>
    <scope>NUCLEOTIDE SEQUENCE [LARGE SCALE GENOMIC DNA]</scope>
    <source>
        <strain evidence="1 2">HA7</strain>
    </source>
</reference>
<accession>A0A2K8YUQ5</accession>
<dbReference type="OrthoDB" id="765399at2"/>
<protein>
    <submittedName>
        <fullName evidence="1">Uncharacterized protein</fullName>
    </submittedName>
</protein>
<gene>
    <name evidence="1" type="ORF">CWM47_05780</name>
</gene>
<evidence type="ECO:0000313" key="2">
    <source>
        <dbReference type="Proteomes" id="UP000232883"/>
    </source>
</evidence>
<keyword evidence="2" id="KW-1185">Reference proteome</keyword>
<organism evidence="1 2">
    <name type="scientific">Spirosoma pollinicola</name>
    <dbReference type="NCBI Taxonomy" id="2057025"/>
    <lineage>
        <taxon>Bacteria</taxon>
        <taxon>Pseudomonadati</taxon>
        <taxon>Bacteroidota</taxon>
        <taxon>Cytophagia</taxon>
        <taxon>Cytophagales</taxon>
        <taxon>Cytophagaceae</taxon>
        <taxon>Spirosoma</taxon>
    </lineage>
</organism>
<name>A0A2K8YUQ5_9BACT</name>
<dbReference type="EMBL" id="CP025096">
    <property type="protein sequence ID" value="AUD01362.1"/>
    <property type="molecule type" value="Genomic_DNA"/>
</dbReference>
<dbReference type="AlphaFoldDB" id="A0A2K8YUQ5"/>
<proteinExistence type="predicted"/>